<keyword evidence="2" id="KW-1185">Reference proteome</keyword>
<dbReference type="VEuPathDB" id="PiroplasmaDB:TOT_040000381"/>
<dbReference type="eggNOG" id="ENOG502R022">
    <property type="taxonomic scope" value="Eukaryota"/>
</dbReference>
<dbReference type="GeneID" id="20716447"/>
<dbReference type="OMA" id="WESFTAC"/>
<dbReference type="RefSeq" id="XP_009692303.1">
    <property type="nucleotide sequence ID" value="XM_009694008.1"/>
</dbReference>
<name>J4CDZ5_THEOR</name>
<dbReference type="KEGG" id="tot:TOT_040000381"/>
<gene>
    <name evidence="1" type="ORF">TOT_040000381</name>
</gene>
<proteinExistence type="predicted"/>
<dbReference type="SUPFAM" id="SSF50978">
    <property type="entry name" value="WD40 repeat-like"/>
    <property type="match status" value="1"/>
</dbReference>
<protein>
    <submittedName>
        <fullName evidence="1">Uncharacterized protein</fullName>
    </submittedName>
</protein>
<accession>J4CDZ5</accession>
<sequence>MSTWSSYSEYFYRKLVENDDFKIINRKPNNYTFKNIIDSSCSNISSYRNVPKSSDNYKDYLFSIPDSTHDCTNFNQNNKYINCKLNCNKEIYKSQGNQTSRKIHSLYFTSGNKLNSIYSNPYEYSSYTNINLSQYDTKATSRANVYNYLSREIVNSIDTLTLYDNVSKNEHMNVVLIPSGVVNSGIKGLRISPKLKDEQVYVEVNEVFNVYPSCFFSYLENCSNYYMEPFVESNDYNKIETSWDAYTLKSYIYGINTKFKTVNDDLDILEIISEKKSIYSSTIYSRNSLGIFVFSYYFDGEWKIKPINNVSYKHENKVYYISVSPYLSDESVFLTTNNELLFYDGYKGHERDSITLSSLIKHDEDVVQTVCYGMDNNNLILAGSQLYSLDKREGSLSPFILHTKPPMTITSTTWTERNYDLEYPSRHYNMFLSGRYCSYSSYHRKSGFSFSKSFTALATHPLHNYILASVCGSSNSILIFDLRIPNSPIIDIPLPSAELIGSRFRSIKWHIEGEYSLLLVFSWRQKYPICLRFKIDTFFTNYSIVSDNGYHFKDFIDCDIGYDTSLMFDRTIYFNFSNTHGSQDDNDFDSCGPLIETQKTNFEHQINLTKDSTMSNIFHGYLGMTMITSDSINSNLLMMLTTSGRLLCMDMNARNIILNRKNQKRLLDTSEVDLLNESDAFVGIDISLSNKIGIPVPDYIKFDQKYKFVRIKKIKIHNHYSVFKSFGLQENIVKIQEQHFGDERLNSHISINNCHVNDFKNYTTQKFNSQEILKRILSYNKIDNYYGPILSLSRFIELYGTEHTLTHNVWNPLNNKLDHEYETELKNPFFKETLLCSCSSLKESIFDKYSKMFQSILNFVFDDVNEVIANSYNNRIDYYINSLNTTLSNIINFNRQNNKSTLYDTDDDHDNNISLPSVSAHGVQDLLINNIKENKSLIVDKCVASTFGDMLLFQSNLNNYNGYEVAISDENREHESDDINVKDSLHRHDCTMNDVLCVDASKDSDDTDSLNIVDQLLSSWVIEHRELAKSDTHSHANRVFIPGDAVEHLTQHKMKQKRLISQILTSMDVKP</sequence>
<dbReference type="EMBL" id="AP011949">
    <property type="protein sequence ID" value="BAM42002.1"/>
    <property type="molecule type" value="Genomic_DNA"/>
</dbReference>
<reference evidence="1 2" key="1">
    <citation type="journal article" date="2012" name="MBio">
        <title>Comparative genome analysis of three eukaryotic parasites with differing abilities to transform leukocytes reveals key mediators of Theileria-induced leukocyte transformation.</title>
        <authorList>
            <person name="Hayashida K."/>
            <person name="Hara Y."/>
            <person name="Abe T."/>
            <person name="Yamasaki C."/>
            <person name="Toyoda A."/>
            <person name="Kosuge T."/>
            <person name="Suzuki Y."/>
            <person name="Sato Y."/>
            <person name="Kawashima S."/>
            <person name="Katayama T."/>
            <person name="Wakaguri H."/>
            <person name="Inoue N."/>
            <person name="Homma K."/>
            <person name="Tada-Umezaki M."/>
            <person name="Yagi Y."/>
            <person name="Fujii Y."/>
            <person name="Habara T."/>
            <person name="Kanehisa M."/>
            <person name="Watanabe H."/>
            <person name="Ito K."/>
            <person name="Gojobori T."/>
            <person name="Sugawara H."/>
            <person name="Imanishi T."/>
            <person name="Weir W."/>
            <person name="Gardner M."/>
            <person name="Pain A."/>
            <person name="Shiels B."/>
            <person name="Hattori M."/>
            <person name="Nene V."/>
            <person name="Sugimoto C."/>
        </authorList>
    </citation>
    <scope>NUCLEOTIDE SEQUENCE [LARGE SCALE GENOMIC DNA]</scope>
    <source>
        <strain evidence="1 2">Shintoku</strain>
    </source>
</reference>
<dbReference type="InterPro" id="IPR036322">
    <property type="entry name" value="WD40_repeat_dom_sf"/>
</dbReference>
<evidence type="ECO:0000313" key="1">
    <source>
        <dbReference type="EMBL" id="BAM42002.1"/>
    </source>
</evidence>
<dbReference type="OrthoDB" id="360859at2759"/>
<organism evidence="1 2">
    <name type="scientific">Theileria orientalis strain Shintoku</name>
    <dbReference type="NCBI Taxonomy" id="869250"/>
    <lineage>
        <taxon>Eukaryota</taxon>
        <taxon>Sar</taxon>
        <taxon>Alveolata</taxon>
        <taxon>Apicomplexa</taxon>
        <taxon>Aconoidasida</taxon>
        <taxon>Piroplasmida</taxon>
        <taxon>Theileriidae</taxon>
        <taxon>Theileria</taxon>
    </lineage>
</organism>
<dbReference type="AlphaFoldDB" id="J4CDZ5"/>
<evidence type="ECO:0000313" key="2">
    <source>
        <dbReference type="Proteomes" id="UP000003786"/>
    </source>
</evidence>
<dbReference type="Proteomes" id="UP000003786">
    <property type="component" value="Chromosome 4"/>
</dbReference>